<evidence type="ECO:0000313" key="2">
    <source>
        <dbReference type="EMBL" id="TCP12740.1"/>
    </source>
</evidence>
<dbReference type="RefSeq" id="WP_132023277.1">
    <property type="nucleotide sequence ID" value="NZ_CP016605.1"/>
</dbReference>
<accession>A0A4R2N052</accession>
<dbReference type="CDD" id="cd07043">
    <property type="entry name" value="STAS_anti-anti-sigma_factors"/>
    <property type="match status" value="1"/>
</dbReference>
<comment type="caution">
    <text evidence="2">The sequence shown here is derived from an EMBL/GenBank/DDBJ whole genome shotgun (WGS) entry which is preliminary data.</text>
</comment>
<dbReference type="Proteomes" id="UP000294841">
    <property type="component" value="Unassembled WGS sequence"/>
</dbReference>
<gene>
    <name evidence="2" type="ORF">EV697_10344</name>
</gene>
<dbReference type="PROSITE" id="PS50801">
    <property type="entry name" value="STAS"/>
    <property type="match status" value="1"/>
</dbReference>
<organism evidence="2 3">
    <name type="scientific">Bisgaardia hudsonensis</name>
    <dbReference type="NCBI Taxonomy" id="109472"/>
    <lineage>
        <taxon>Bacteria</taxon>
        <taxon>Pseudomonadati</taxon>
        <taxon>Pseudomonadota</taxon>
        <taxon>Gammaproteobacteria</taxon>
        <taxon>Pasteurellales</taxon>
        <taxon>Pasteurellaceae</taxon>
        <taxon>Bisgaardia</taxon>
    </lineage>
</organism>
<dbReference type="InterPro" id="IPR052746">
    <property type="entry name" value="MlaB_ABC_Transporter"/>
</dbReference>
<evidence type="ECO:0000313" key="3">
    <source>
        <dbReference type="Proteomes" id="UP000294841"/>
    </source>
</evidence>
<evidence type="ECO:0000259" key="1">
    <source>
        <dbReference type="PROSITE" id="PS50801"/>
    </source>
</evidence>
<dbReference type="AlphaFoldDB" id="A0A4R2N052"/>
<feature type="domain" description="STAS" evidence="1">
    <location>
        <begin position="7"/>
        <end position="122"/>
    </location>
</feature>
<dbReference type="InterPro" id="IPR036513">
    <property type="entry name" value="STAS_dom_sf"/>
</dbReference>
<name>A0A4R2N052_9PAST</name>
<dbReference type="Pfam" id="PF13466">
    <property type="entry name" value="STAS_2"/>
    <property type="match status" value="1"/>
</dbReference>
<sequence>MQNKESLHWELSQNNDNITIQLTGILSRDSLLAVWQEYSSPLSLLRFNDKHLLLDLSAVTRIDSAGFAFICELINKINSNVKSLEIISYPDQLMILADLFGLSSWIKPFLQSNGNFNGNSRN</sequence>
<protein>
    <submittedName>
        <fullName evidence="2">Phospholipid transport system transporter-binding protein</fullName>
    </submittedName>
</protein>
<dbReference type="PANTHER" id="PTHR35849:SF1">
    <property type="entry name" value="INTERMEMBRANE PHOSPHOLIPID TRANSPORT SYSTEM BINDING PROTEIN MLAB"/>
    <property type="match status" value="1"/>
</dbReference>
<dbReference type="OrthoDB" id="5687860at2"/>
<dbReference type="InterPro" id="IPR058548">
    <property type="entry name" value="MlaB-like_STAS"/>
</dbReference>
<dbReference type="EMBL" id="SLXI01000003">
    <property type="protein sequence ID" value="TCP12740.1"/>
    <property type="molecule type" value="Genomic_DNA"/>
</dbReference>
<dbReference type="SUPFAM" id="SSF52091">
    <property type="entry name" value="SpoIIaa-like"/>
    <property type="match status" value="1"/>
</dbReference>
<keyword evidence="3" id="KW-1185">Reference proteome</keyword>
<dbReference type="PANTHER" id="PTHR35849">
    <property type="entry name" value="BLR2341 PROTEIN"/>
    <property type="match status" value="1"/>
</dbReference>
<proteinExistence type="predicted"/>
<dbReference type="Gene3D" id="3.30.750.24">
    <property type="entry name" value="STAS domain"/>
    <property type="match status" value="1"/>
</dbReference>
<dbReference type="InterPro" id="IPR002645">
    <property type="entry name" value="STAS_dom"/>
</dbReference>
<reference evidence="2 3" key="1">
    <citation type="submission" date="2019-03" db="EMBL/GenBank/DDBJ databases">
        <title>Genomic Encyclopedia of Type Strains, Phase IV (KMG-IV): sequencing the most valuable type-strain genomes for metagenomic binning, comparative biology and taxonomic classification.</title>
        <authorList>
            <person name="Goeker M."/>
        </authorList>
    </citation>
    <scope>NUCLEOTIDE SEQUENCE [LARGE SCALE GENOMIC DNA]</scope>
    <source>
        <strain evidence="2 3">DSM 28231</strain>
    </source>
</reference>